<gene>
    <name evidence="1" type="ORF">KLA_07577</name>
</gene>
<sequence length="520" mass="60300">MLLSILTRNKTKKSKMRKTIQLALIISILLTGNFLKSQELNASIKDANSKEPIPYVSVVLSNKKGVITNGEGKFSLSTANTTAIDSIFISCIGYNTIAQPVSTFTDSIIYMKPKTIELREVLVSNKNYTGEEIIDMVKDSLDKNYNKDFTRKKMFFRESYYQGFDKTNYTFMKSTIKELNKPFIDSILNAVPKRDNSYSEILCDLYGNYNRENMKIDGIKACKLYDEKSELDINNLEEKFNEIIKDNVRPDSYFKIKSGIFSTKVDAEEMGVADVKKDSTELQKELEKRKEEERIRNVGFAIHRKHTIGRQFENLFYMDDAKLNVITKSGRYNFTITDYTYWGNAPVYILNFEPKRGEDYKGTMYVNADDFAVIRIDYENVKNLKSIKLFGISYKEHLANGKMIFAKNENNTYDLQYLERETGSKSGINRPLKIIEKNKVVKGRNKQNELYVKLDMAFTNVIKYEIVVFDAEPITKADFTNFEEKKGVKPELLRKYDPEFWKGYNIIEPNQAIKEFTAEE</sequence>
<name>A0ABP3B7U1_9FLAO</name>
<accession>A0ABP3B7U1</accession>
<evidence type="ECO:0000313" key="1">
    <source>
        <dbReference type="EMBL" id="EWH13894.1"/>
    </source>
</evidence>
<dbReference type="SUPFAM" id="SSF49464">
    <property type="entry name" value="Carboxypeptidase regulatory domain-like"/>
    <property type="match status" value="1"/>
</dbReference>
<dbReference type="EMBL" id="ARZX01000007">
    <property type="protein sequence ID" value="EWH13894.1"/>
    <property type="molecule type" value="Genomic_DNA"/>
</dbReference>
<proteinExistence type="predicted"/>
<organism evidence="1 2">
    <name type="scientific">Cellulophaga geojensis KL-A</name>
    <dbReference type="NCBI Taxonomy" id="1328323"/>
    <lineage>
        <taxon>Bacteria</taxon>
        <taxon>Pseudomonadati</taxon>
        <taxon>Bacteroidota</taxon>
        <taxon>Flavobacteriia</taxon>
        <taxon>Flavobacteriales</taxon>
        <taxon>Flavobacteriaceae</taxon>
        <taxon>Cellulophaga</taxon>
    </lineage>
</organism>
<evidence type="ECO:0000313" key="2">
    <source>
        <dbReference type="Proteomes" id="UP000019275"/>
    </source>
</evidence>
<evidence type="ECO:0008006" key="3">
    <source>
        <dbReference type="Google" id="ProtNLM"/>
    </source>
</evidence>
<keyword evidence="2" id="KW-1185">Reference proteome</keyword>
<dbReference type="Proteomes" id="UP000019275">
    <property type="component" value="Unassembled WGS sequence"/>
</dbReference>
<comment type="caution">
    <text evidence="1">The sequence shown here is derived from an EMBL/GenBank/DDBJ whole genome shotgun (WGS) entry which is preliminary data.</text>
</comment>
<protein>
    <recommendedName>
        <fullName evidence="3">Carboxypeptidase-like regulatory domain-containing protein</fullName>
    </recommendedName>
</protein>
<reference evidence="1 2" key="1">
    <citation type="journal article" date="2014" name="Genome Announc.">
        <title>Draft Genome Sequence of the Carrageenan-Degrading Bacterium Cellulophaga sp. Strain KL-A, Isolated from Decaying Marine Algae.</title>
        <authorList>
            <person name="Shan D."/>
            <person name="Ying J."/>
            <person name="Li X."/>
            <person name="Gao Z."/>
            <person name="Wei G."/>
            <person name="Shao Z."/>
        </authorList>
    </citation>
    <scope>NUCLEOTIDE SEQUENCE [LARGE SCALE GENOMIC DNA]</scope>
    <source>
        <strain evidence="1 2">KL-A</strain>
    </source>
</reference>
<dbReference type="InterPro" id="IPR008969">
    <property type="entry name" value="CarboxyPept-like_regulatory"/>
</dbReference>
<dbReference type="Pfam" id="PF13715">
    <property type="entry name" value="CarbopepD_reg_2"/>
    <property type="match status" value="1"/>
</dbReference>